<sequence length="47" mass="5696">MVENFEGSQNFYQIPKKILKIFKIEEKSQCLTKFSWKSNKKYNMGNF</sequence>
<organism evidence="1">
    <name type="scientific">marine sediment metagenome</name>
    <dbReference type="NCBI Taxonomy" id="412755"/>
    <lineage>
        <taxon>unclassified sequences</taxon>
        <taxon>metagenomes</taxon>
        <taxon>ecological metagenomes</taxon>
    </lineage>
</organism>
<dbReference type="EMBL" id="BARS01008109">
    <property type="protein sequence ID" value="GAF74104.1"/>
    <property type="molecule type" value="Genomic_DNA"/>
</dbReference>
<comment type="caution">
    <text evidence="1">The sequence shown here is derived from an EMBL/GenBank/DDBJ whole genome shotgun (WGS) entry which is preliminary data.</text>
</comment>
<dbReference type="AlphaFoldDB" id="X0RZ50"/>
<proteinExistence type="predicted"/>
<name>X0RZ50_9ZZZZ</name>
<evidence type="ECO:0000313" key="1">
    <source>
        <dbReference type="EMBL" id="GAF74104.1"/>
    </source>
</evidence>
<protein>
    <submittedName>
        <fullName evidence="1">Uncharacterized protein</fullName>
    </submittedName>
</protein>
<gene>
    <name evidence="1" type="ORF">S01H1_15536</name>
</gene>
<reference evidence="1" key="1">
    <citation type="journal article" date="2014" name="Front. Microbiol.">
        <title>High frequency of phylogenetically diverse reductive dehalogenase-homologous genes in deep subseafloor sedimentary metagenomes.</title>
        <authorList>
            <person name="Kawai M."/>
            <person name="Futagami T."/>
            <person name="Toyoda A."/>
            <person name="Takaki Y."/>
            <person name="Nishi S."/>
            <person name="Hori S."/>
            <person name="Arai W."/>
            <person name="Tsubouchi T."/>
            <person name="Morono Y."/>
            <person name="Uchiyama I."/>
            <person name="Ito T."/>
            <person name="Fujiyama A."/>
            <person name="Inagaki F."/>
            <person name="Takami H."/>
        </authorList>
    </citation>
    <scope>NUCLEOTIDE SEQUENCE</scope>
    <source>
        <strain evidence="1">Expedition CK06-06</strain>
    </source>
</reference>
<accession>X0RZ50</accession>